<keyword evidence="1" id="KW-0472">Membrane</keyword>
<evidence type="ECO:0000256" key="1">
    <source>
        <dbReference type="SAM" id="Phobius"/>
    </source>
</evidence>
<keyword evidence="5" id="KW-1185">Reference proteome</keyword>
<dbReference type="Proteomes" id="UP000829455">
    <property type="component" value="Chromosome"/>
</dbReference>
<dbReference type="EMBL" id="CP094241">
    <property type="protein sequence ID" value="UNV84648.1"/>
    <property type="molecule type" value="Genomic_DNA"/>
</dbReference>
<feature type="transmembrane region" description="Helical" evidence="1">
    <location>
        <begin position="53"/>
        <end position="71"/>
    </location>
</feature>
<proteinExistence type="predicted"/>
<reference evidence="2 4" key="1">
    <citation type="submission" date="2011-05" db="EMBL/GenBank/DDBJ databases">
        <authorList>
            <person name="Muzny D."/>
            <person name="Qin X."/>
            <person name="Deng J."/>
            <person name="Jiang H."/>
            <person name="Liu Y."/>
            <person name="Qu J."/>
            <person name="Song X.-Z."/>
            <person name="Zhang L."/>
            <person name="Thornton R."/>
            <person name="Coyle M."/>
            <person name="Francisco L."/>
            <person name="Jackson L."/>
            <person name="Javaid M."/>
            <person name="Korchina V."/>
            <person name="Kovar C."/>
            <person name="Mata R."/>
            <person name="Mathew T."/>
            <person name="Ngo R."/>
            <person name="Nguyen L."/>
            <person name="Nguyen N."/>
            <person name="Okwuonu G."/>
            <person name="Ongeri F."/>
            <person name="Pham C."/>
            <person name="Simmons D."/>
            <person name="Wilczek-Boney K."/>
            <person name="Hale W."/>
            <person name="Jakkamsetti A."/>
            <person name="Pham P."/>
            <person name="Ruth R."/>
            <person name="San Lucas F."/>
            <person name="Warren J."/>
            <person name="Zhang J."/>
            <person name="Zhao Z."/>
            <person name="Zhou C."/>
            <person name="Zhu D."/>
            <person name="Lee S."/>
            <person name="Bess C."/>
            <person name="Blankenburg K."/>
            <person name="Forbes L."/>
            <person name="Fu Q."/>
            <person name="Gubbala S."/>
            <person name="Hirani K."/>
            <person name="Jayaseelan J.C."/>
            <person name="Lara F."/>
            <person name="Munidasa M."/>
            <person name="Palculict T."/>
            <person name="Patil S."/>
            <person name="Pu L.-L."/>
            <person name="Saada N."/>
            <person name="Tang L."/>
            <person name="Weissenberger G."/>
            <person name="Zhu Y."/>
            <person name="Hemphill L."/>
            <person name="Shang Y."/>
            <person name="Youmans B."/>
            <person name="Ayvaz T."/>
            <person name="Ross M."/>
            <person name="Santibanez J."/>
            <person name="Aqrawi P."/>
            <person name="Gross S."/>
            <person name="Joshi V."/>
            <person name="Fowler G."/>
            <person name="Nazareth L."/>
            <person name="Reid J."/>
            <person name="Worley K."/>
            <person name="Petrosino J."/>
            <person name="Highlander S."/>
            <person name="Gibbs R."/>
        </authorList>
    </citation>
    <scope>NUCLEOTIDE SEQUENCE [LARGE SCALE GENOMIC DNA]</scope>
    <source>
        <strain evidence="2 4">ATCC 33926</strain>
    </source>
</reference>
<name>A0AA36ULE4_9NEIS</name>
<keyword evidence="1" id="KW-1133">Transmembrane helix</keyword>
<sequence>MENTQHVSRWRFAVKSASLHLLVSLVLAGLAALLVFEVWYPFPYAELTGGLDLYKLVVSVDIVCGPLLTLILASPKKKMRERVVDFSLIGAIQLAALIYGLYSVSLARPVAAAFERDRINIVTAAEIDKADLAKAKDGFKTLPWFGIERVGVREAANVDEGNESLSLSLKGIEPSMRPNWWLPDGPAEREKIRRVMKPLSELAAARNMSEADIVKSAKVSASGKPLFFLPLTSGRTKDWVVIMDENADFVGYAPIDGFMTNKAAETKTKEQVI</sequence>
<protein>
    <submittedName>
        <fullName evidence="3">Fimb protein</fullName>
    </submittedName>
    <submittedName>
        <fullName evidence="2">Fimbrial assembly protein</fullName>
    </submittedName>
</protein>
<dbReference type="AlphaFoldDB" id="A0AA36ULE4"/>
<dbReference type="Proteomes" id="UP000004982">
    <property type="component" value="Unassembled WGS sequence"/>
</dbReference>
<evidence type="ECO:0000313" key="5">
    <source>
        <dbReference type="Proteomes" id="UP000829455"/>
    </source>
</evidence>
<evidence type="ECO:0000313" key="2">
    <source>
        <dbReference type="EMBL" id="EGQ78250.1"/>
    </source>
</evidence>
<dbReference type="RefSeq" id="WP_003776244.1">
    <property type="nucleotide sequence ID" value="NZ_CP094241.1"/>
</dbReference>
<accession>A0AA36ULE4</accession>
<keyword evidence="1" id="KW-0812">Transmembrane</keyword>
<evidence type="ECO:0000313" key="3">
    <source>
        <dbReference type="EMBL" id="UNV84648.1"/>
    </source>
</evidence>
<feature type="transmembrane region" description="Helical" evidence="1">
    <location>
        <begin position="83"/>
        <end position="102"/>
    </location>
</feature>
<gene>
    <name evidence="2" type="ORF">HMPREF9418_0300</name>
    <name evidence="3" type="ORF">MON40_11680</name>
</gene>
<organism evidence="2 4">
    <name type="scientific">Neisseria macacae ATCC 33926</name>
    <dbReference type="NCBI Taxonomy" id="997348"/>
    <lineage>
        <taxon>Bacteria</taxon>
        <taxon>Pseudomonadati</taxon>
        <taxon>Pseudomonadota</taxon>
        <taxon>Betaproteobacteria</taxon>
        <taxon>Neisseriales</taxon>
        <taxon>Neisseriaceae</taxon>
        <taxon>Neisseria</taxon>
    </lineage>
</organism>
<feature type="transmembrane region" description="Helical" evidence="1">
    <location>
        <begin position="21"/>
        <end position="41"/>
    </location>
</feature>
<dbReference type="EMBL" id="AFQE01000020">
    <property type="protein sequence ID" value="EGQ78250.1"/>
    <property type="molecule type" value="Genomic_DNA"/>
</dbReference>
<reference evidence="3 5" key="2">
    <citation type="submission" date="2022-03" db="EMBL/GenBank/DDBJ databases">
        <title>Genome sequencing of Neisseria macacae.</title>
        <authorList>
            <person name="Baek M.-G."/>
        </authorList>
    </citation>
    <scope>NUCLEOTIDE SEQUENCE [LARGE SCALE GENOMIC DNA]</scope>
    <source>
        <strain evidence="3 5">ATCC 33926</strain>
    </source>
</reference>
<evidence type="ECO:0000313" key="4">
    <source>
        <dbReference type="Proteomes" id="UP000004982"/>
    </source>
</evidence>